<dbReference type="Proteomes" id="UP000198615">
    <property type="component" value="Unassembled WGS sequence"/>
</dbReference>
<dbReference type="RefSeq" id="WP_093152072.1">
    <property type="nucleotide sequence ID" value="NZ_FNBW01000010.1"/>
</dbReference>
<dbReference type="EMBL" id="FNBW01000010">
    <property type="protein sequence ID" value="SDG11056.1"/>
    <property type="molecule type" value="Genomic_DNA"/>
</dbReference>
<keyword evidence="2" id="KW-1185">Reference proteome</keyword>
<protein>
    <recommendedName>
        <fullName evidence="3">Polysaccharide deacetylase</fullName>
    </recommendedName>
</protein>
<dbReference type="AlphaFoldDB" id="A0A8G2BJV5"/>
<proteinExistence type="predicted"/>
<gene>
    <name evidence="1" type="ORF">SAMN05660686_03411</name>
</gene>
<dbReference type="OrthoDB" id="6086702at2"/>
<accession>A0A8G2BJV5</accession>
<evidence type="ECO:0008006" key="3">
    <source>
        <dbReference type="Google" id="ProtNLM"/>
    </source>
</evidence>
<organism evidence="1 2">
    <name type="scientific">Thalassobaculum litoreum DSM 18839</name>
    <dbReference type="NCBI Taxonomy" id="1123362"/>
    <lineage>
        <taxon>Bacteria</taxon>
        <taxon>Pseudomonadati</taxon>
        <taxon>Pseudomonadota</taxon>
        <taxon>Alphaproteobacteria</taxon>
        <taxon>Rhodospirillales</taxon>
        <taxon>Thalassobaculaceae</taxon>
        <taxon>Thalassobaculum</taxon>
    </lineage>
</organism>
<comment type="caution">
    <text evidence="1">The sequence shown here is derived from an EMBL/GenBank/DDBJ whole genome shotgun (WGS) entry which is preliminary data.</text>
</comment>
<dbReference type="Gene3D" id="3.20.20.370">
    <property type="entry name" value="Glycoside hydrolase/deacetylase"/>
    <property type="match status" value="1"/>
</dbReference>
<dbReference type="GO" id="GO:0005975">
    <property type="term" value="P:carbohydrate metabolic process"/>
    <property type="evidence" value="ECO:0007669"/>
    <property type="project" value="InterPro"/>
</dbReference>
<sequence>MSARDTLAALLDRRGEQDRPLALWWRDDDLETPSGALSVCLEALGEAGIAAAFAAIPGGLTAEAVAALDGTGSALFVHGWAHTNHAPAGEKKCEFGTTRPLADRLAEIARGWARLRQVGGERALACFVPPWNRIGEDLLPVLGAGGIAALSAFASPKRPAPPASVPRLDAHVDLIDWRGTGKPVPGATLATEIIKHDGVDGPVGILSHHRVTDRGAWTDWQPILRLLSDHPAVQWLSPGDALARVGVEPGKRRRL</sequence>
<reference evidence="1 2" key="1">
    <citation type="submission" date="2016-10" db="EMBL/GenBank/DDBJ databases">
        <authorList>
            <person name="Varghese N."/>
            <person name="Submissions S."/>
        </authorList>
    </citation>
    <scope>NUCLEOTIDE SEQUENCE [LARGE SCALE GENOMIC DNA]</scope>
    <source>
        <strain evidence="1 2">DSM 18839</strain>
    </source>
</reference>
<dbReference type="SUPFAM" id="SSF88713">
    <property type="entry name" value="Glycoside hydrolase/deacetylase"/>
    <property type="match status" value="1"/>
</dbReference>
<evidence type="ECO:0000313" key="2">
    <source>
        <dbReference type="Proteomes" id="UP000198615"/>
    </source>
</evidence>
<name>A0A8G2BJV5_9PROT</name>
<evidence type="ECO:0000313" key="1">
    <source>
        <dbReference type="EMBL" id="SDG11056.1"/>
    </source>
</evidence>
<dbReference type="InterPro" id="IPR011330">
    <property type="entry name" value="Glyco_hydro/deAcase_b/a-brl"/>
</dbReference>